<dbReference type="GO" id="GO:0031462">
    <property type="term" value="C:Cul2-RING ubiquitin ligase complex"/>
    <property type="evidence" value="ECO:0007669"/>
    <property type="project" value="TreeGrafter"/>
</dbReference>
<evidence type="ECO:0000256" key="5">
    <source>
        <dbReference type="SAM" id="MobiDB-lite"/>
    </source>
</evidence>
<dbReference type="PANTHER" id="PTHR22619:SF0">
    <property type="entry name" value="ZINC FINGER SWIM DOMAIN-CONTAINING PROTEIN 6-LIKE PROTEIN"/>
    <property type="match status" value="1"/>
</dbReference>
<dbReference type="InParanoid" id="A0A1S3JL69"/>
<evidence type="ECO:0000256" key="3">
    <source>
        <dbReference type="ARBA" id="ARBA00022833"/>
    </source>
</evidence>
<protein>
    <submittedName>
        <fullName evidence="8">Zinc finger SWIM domain-containing protein 6 isoform X1</fullName>
    </submittedName>
</protein>
<dbReference type="InterPro" id="IPR007527">
    <property type="entry name" value="Znf_SWIM"/>
</dbReference>
<evidence type="ECO:0000256" key="1">
    <source>
        <dbReference type="ARBA" id="ARBA00022723"/>
    </source>
</evidence>
<dbReference type="RefSeq" id="XP_013410886.1">
    <property type="nucleotide sequence ID" value="XM_013555432.1"/>
</dbReference>
<feature type="compositionally biased region" description="Basic and acidic residues" evidence="5">
    <location>
        <begin position="504"/>
        <end position="519"/>
    </location>
</feature>
<feature type="region of interest" description="Disordered" evidence="5">
    <location>
        <begin position="386"/>
        <end position="417"/>
    </location>
</feature>
<dbReference type="GeneID" id="106174056"/>
<feature type="compositionally biased region" description="Polar residues" evidence="5">
    <location>
        <begin position="23"/>
        <end position="34"/>
    </location>
</feature>
<gene>
    <name evidence="8" type="primary">LOC106174056</name>
</gene>
<evidence type="ECO:0000313" key="7">
    <source>
        <dbReference type="Proteomes" id="UP000085678"/>
    </source>
</evidence>
<evidence type="ECO:0000313" key="8">
    <source>
        <dbReference type="RefSeq" id="XP_013410886.1"/>
    </source>
</evidence>
<organism evidence="7 8">
    <name type="scientific">Lingula anatina</name>
    <name type="common">Brachiopod</name>
    <name type="synonym">Lingula unguis</name>
    <dbReference type="NCBI Taxonomy" id="7574"/>
    <lineage>
        <taxon>Eukaryota</taxon>
        <taxon>Metazoa</taxon>
        <taxon>Spiralia</taxon>
        <taxon>Lophotrochozoa</taxon>
        <taxon>Brachiopoda</taxon>
        <taxon>Linguliformea</taxon>
        <taxon>Lingulata</taxon>
        <taxon>Lingulida</taxon>
        <taxon>Linguloidea</taxon>
        <taxon>Lingulidae</taxon>
        <taxon>Lingula</taxon>
    </lineage>
</organism>
<accession>A0A1S3JL69</accession>
<sequence>MFPMAAAKRHCSSWPGLSGPKNAGQNTSIGATNTGKHKPDSLLDICAKIVAENIPFQCVEERFDRIPEPVQSRIIFWSFPRNERDICMYSSFTNCSKEDGEKQKLPFYQGIRLLESGAVENVLQIGFHLSGTVSEPANPIFSEPSRNYSVSISFDRCKITSVKCGCGNKDIFWCHHVVALSLYRIRKASNIQLRVPISETLLQMSREQLQKFAQYLISAHHTDVLPTAQKLADEILQAKSQINLFAGAPDPTAGASVDDDSSWHLDEEQVQEQVKTYLSQGGYYNSSNQLNAMFAKVREMLRARDSNGARMLTLITEQFLEDPRLPVWRTQGTPMTDKCRQLWDELGALWVCVVLNPNINQSDKDHWNEALDKWSLMASCPLEDADNRSAYDNQESDDDSSDDENPGPSTRPQRPKPRTIFHRALEGCQLTWNNPHLQMVLREDVCYYEERCDRSTMFDSQGLPLWDEDISTACARVDALRSHGYMKEALRLAVVIVRTMKKRQREDQEKYRKGLEKGFKHSSPKQQSPPPPVSPEGWIGHPLDPIGCLFDTLLEASTAIDDSSSDSSVDSFSTRAFGGSDSSSVTIATRYQHLPISGNRDHTESYLTLAIEVALMGLGQQRLMPGGVYAQEKACKQEEKLIGRLTEIPLDSTLIAVMRKQAVLLLEGGPNSGLGVGIHSESIPMHTFAKYLFTSLLPHDADLAYRVGLRAMRLPVLEDSDDTEDAFSNLAPMVISRYPRWFTLGHLESQQCELASTMLSAAKTDMLRLRTVLESAQRNIHSSSQLFRVAQDAFKIATPAEGPKHGPLLNVALELGLQVMRMTLSTLNWRRREMVRWLVTCAIEVGVDALMSIIRNWYTFFTPLEATGTVATTVMSPATIIQMSLNYHQQEKLASCARTLALQCASKDPPNCALCALNLCEKDPVAFETAYQIVIDAAEHIMTSSQLFTIARYMEHRGYPHRAYELALLSLKNLHLAYNQDTHPAINDIHWACALSHSLGKNELSTVIPLLMKNVKCATVLSDILRRFSMTAPGMATAAADGKRKPLKLLSFEKPPLRQLLDATIHAYISTTHSRLTHISPRHYGDFIDFLSKARETFLLAHDGHLQFAQLIENMKFIYKGKKKLMYLIKERFGL</sequence>
<dbReference type="PROSITE" id="PS50966">
    <property type="entry name" value="ZF_SWIM"/>
    <property type="match status" value="1"/>
</dbReference>
<keyword evidence="1" id="KW-0479">Metal-binding</keyword>
<proteinExistence type="predicted"/>
<dbReference type="PANTHER" id="PTHR22619">
    <property type="entry name" value="ZINC FINGER SWIM DOMAIN CONTAINING PROTEIN 4, 5, 6"/>
    <property type="match status" value="1"/>
</dbReference>
<dbReference type="Pfam" id="PF21055">
    <property type="entry name" value="ZSWIM4-8_C"/>
    <property type="match status" value="1"/>
</dbReference>
<dbReference type="OrthoDB" id="10013584at2759"/>
<dbReference type="STRING" id="7574.A0A1S3JL69"/>
<dbReference type="KEGG" id="lak:106174056"/>
<dbReference type="Proteomes" id="UP000085678">
    <property type="component" value="Unplaced"/>
</dbReference>
<name>A0A1S3JL69_LINAN</name>
<evidence type="ECO:0000256" key="4">
    <source>
        <dbReference type="PROSITE-ProRule" id="PRU00325"/>
    </source>
</evidence>
<keyword evidence="7" id="KW-1185">Reference proteome</keyword>
<reference evidence="8" key="1">
    <citation type="submission" date="2025-08" db="UniProtKB">
        <authorList>
            <consortium name="RefSeq"/>
        </authorList>
    </citation>
    <scope>IDENTIFICATION</scope>
    <source>
        <tissue evidence="8">Gonads</tissue>
    </source>
</reference>
<keyword evidence="2 4" id="KW-0863">Zinc-finger</keyword>
<feature type="compositionally biased region" description="Acidic residues" evidence="5">
    <location>
        <begin position="394"/>
        <end position="405"/>
    </location>
</feature>
<feature type="region of interest" description="Disordered" evidence="5">
    <location>
        <begin position="11"/>
        <end position="36"/>
    </location>
</feature>
<evidence type="ECO:0000259" key="6">
    <source>
        <dbReference type="PROSITE" id="PS50966"/>
    </source>
</evidence>
<evidence type="ECO:0000256" key="2">
    <source>
        <dbReference type="ARBA" id="ARBA00022771"/>
    </source>
</evidence>
<dbReference type="AlphaFoldDB" id="A0A1S3JL69"/>
<dbReference type="GO" id="GO:0008270">
    <property type="term" value="F:zinc ion binding"/>
    <property type="evidence" value="ECO:0007669"/>
    <property type="project" value="UniProtKB-KW"/>
</dbReference>
<feature type="region of interest" description="Disordered" evidence="5">
    <location>
        <begin position="503"/>
        <end position="538"/>
    </location>
</feature>
<keyword evidence="3" id="KW-0862">Zinc</keyword>
<dbReference type="InterPro" id="IPR048370">
    <property type="entry name" value="ZSWIM4-8_C"/>
</dbReference>
<feature type="domain" description="SWIM-type" evidence="6">
    <location>
        <begin position="148"/>
        <end position="185"/>
    </location>
</feature>